<feature type="compositionally biased region" description="Basic residues" evidence="1">
    <location>
        <begin position="27"/>
        <end position="45"/>
    </location>
</feature>
<sequence length="243" mass="27768">MSLCRLLFLSHTPSQQTWTNLNLIMKTKRKADPKKKPAPAKKGKAKARDNKPITLIEQLVQEIQSLKTLSEVASRNPTSLSLAQIAKVEEQKVRKRVREWSATTPASTPRREMITVEQRKATRSLHDARGGGFEDLNMDEVDEAAKVFEYAFIKRHEPDKPAAWKPHSYYVIGDRDDDFLWRNSARLGLSEKAEPLRENVIEDNNKNNIDDDNLPIFPEDIQDGSTRSCSEVASQERKIEDET</sequence>
<evidence type="ECO:0000313" key="3">
    <source>
        <dbReference type="Proteomes" id="UP000800035"/>
    </source>
</evidence>
<organism evidence="2 3">
    <name type="scientific">Byssothecium circinans</name>
    <dbReference type="NCBI Taxonomy" id="147558"/>
    <lineage>
        <taxon>Eukaryota</taxon>
        <taxon>Fungi</taxon>
        <taxon>Dikarya</taxon>
        <taxon>Ascomycota</taxon>
        <taxon>Pezizomycotina</taxon>
        <taxon>Dothideomycetes</taxon>
        <taxon>Pleosporomycetidae</taxon>
        <taxon>Pleosporales</taxon>
        <taxon>Massarineae</taxon>
        <taxon>Massarinaceae</taxon>
        <taxon>Byssothecium</taxon>
    </lineage>
</organism>
<gene>
    <name evidence="2" type="ORF">CC80DRAFT_571294</name>
</gene>
<proteinExistence type="predicted"/>
<evidence type="ECO:0000256" key="1">
    <source>
        <dbReference type="SAM" id="MobiDB-lite"/>
    </source>
</evidence>
<protein>
    <submittedName>
        <fullName evidence="2">Uncharacterized protein</fullName>
    </submittedName>
</protein>
<dbReference type="AlphaFoldDB" id="A0A6A5TL35"/>
<keyword evidence="3" id="KW-1185">Reference proteome</keyword>
<name>A0A6A5TL35_9PLEO</name>
<feature type="region of interest" description="Disordered" evidence="1">
    <location>
        <begin position="27"/>
        <end position="50"/>
    </location>
</feature>
<evidence type="ECO:0000313" key="2">
    <source>
        <dbReference type="EMBL" id="KAF1952904.1"/>
    </source>
</evidence>
<accession>A0A6A5TL35</accession>
<feature type="region of interest" description="Disordered" evidence="1">
    <location>
        <begin position="202"/>
        <end position="243"/>
    </location>
</feature>
<feature type="compositionally biased region" description="Polar residues" evidence="1">
    <location>
        <begin position="223"/>
        <end position="233"/>
    </location>
</feature>
<reference evidence="2" key="1">
    <citation type="journal article" date="2020" name="Stud. Mycol.">
        <title>101 Dothideomycetes genomes: a test case for predicting lifestyles and emergence of pathogens.</title>
        <authorList>
            <person name="Haridas S."/>
            <person name="Albert R."/>
            <person name="Binder M."/>
            <person name="Bloem J."/>
            <person name="Labutti K."/>
            <person name="Salamov A."/>
            <person name="Andreopoulos B."/>
            <person name="Baker S."/>
            <person name="Barry K."/>
            <person name="Bills G."/>
            <person name="Bluhm B."/>
            <person name="Cannon C."/>
            <person name="Castanera R."/>
            <person name="Culley D."/>
            <person name="Daum C."/>
            <person name="Ezra D."/>
            <person name="Gonzalez J."/>
            <person name="Henrissat B."/>
            <person name="Kuo A."/>
            <person name="Liang C."/>
            <person name="Lipzen A."/>
            <person name="Lutzoni F."/>
            <person name="Magnuson J."/>
            <person name="Mondo S."/>
            <person name="Nolan M."/>
            <person name="Ohm R."/>
            <person name="Pangilinan J."/>
            <person name="Park H.-J."/>
            <person name="Ramirez L."/>
            <person name="Alfaro M."/>
            <person name="Sun H."/>
            <person name="Tritt A."/>
            <person name="Yoshinaga Y."/>
            <person name="Zwiers L.-H."/>
            <person name="Turgeon B."/>
            <person name="Goodwin S."/>
            <person name="Spatafora J."/>
            <person name="Crous P."/>
            <person name="Grigoriev I."/>
        </authorList>
    </citation>
    <scope>NUCLEOTIDE SEQUENCE</scope>
    <source>
        <strain evidence="2">CBS 675.92</strain>
    </source>
</reference>
<dbReference type="Proteomes" id="UP000800035">
    <property type="component" value="Unassembled WGS sequence"/>
</dbReference>
<dbReference type="EMBL" id="ML977007">
    <property type="protein sequence ID" value="KAF1952904.1"/>
    <property type="molecule type" value="Genomic_DNA"/>
</dbReference>
<feature type="compositionally biased region" description="Basic and acidic residues" evidence="1">
    <location>
        <begin position="234"/>
        <end position="243"/>
    </location>
</feature>